<dbReference type="AlphaFoldDB" id="A0A9K3ISN8"/>
<reference evidence="2" key="2">
    <citation type="submission" date="2020-06" db="EMBL/GenBank/DDBJ databases">
        <title>Helianthus annuus Genome sequencing and assembly Release 2.</title>
        <authorList>
            <person name="Gouzy J."/>
            <person name="Langlade N."/>
            <person name="Munos S."/>
        </authorList>
    </citation>
    <scope>NUCLEOTIDE SEQUENCE</scope>
    <source>
        <tissue evidence="2">Leaves</tissue>
    </source>
</reference>
<reference evidence="2" key="1">
    <citation type="journal article" date="2017" name="Nature">
        <title>The sunflower genome provides insights into oil metabolism, flowering and Asterid evolution.</title>
        <authorList>
            <person name="Badouin H."/>
            <person name="Gouzy J."/>
            <person name="Grassa C.J."/>
            <person name="Murat F."/>
            <person name="Staton S.E."/>
            <person name="Cottret L."/>
            <person name="Lelandais-Briere C."/>
            <person name="Owens G.L."/>
            <person name="Carrere S."/>
            <person name="Mayjonade B."/>
            <person name="Legrand L."/>
            <person name="Gill N."/>
            <person name="Kane N.C."/>
            <person name="Bowers J.E."/>
            <person name="Hubner S."/>
            <person name="Bellec A."/>
            <person name="Berard A."/>
            <person name="Berges H."/>
            <person name="Blanchet N."/>
            <person name="Boniface M.C."/>
            <person name="Brunel D."/>
            <person name="Catrice O."/>
            <person name="Chaidir N."/>
            <person name="Claudel C."/>
            <person name="Donnadieu C."/>
            <person name="Faraut T."/>
            <person name="Fievet G."/>
            <person name="Helmstetter N."/>
            <person name="King M."/>
            <person name="Knapp S.J."/>
            <person name="Lai Z."/>
            <person name="Le Paslier M.C."/>
            <person name="Lippi Y."/>
            <person name="Lorenzon L."/>
            <person name="Mandel J.R."/>
            <person name="Marage G."/>
            <person name="Marchand G."/>
            <person name="Marquand E."/>
            <person name="Bret-Mestries E."/>
            <person name="Morien E."/>
            <person name="Nambeesan S."/>
            <person name="Nguyen T."/>
            <person name="Pegot-Espagnet P."/>
            <person name="Pouilly N."/>
            <person name="Raftis F."/>
            <person name="Sallet E."/>
            <person name="Schiex T."/>
            <person name="Thomas J."/>
            <person name="Vandecasteele C."/>
            <person name="Vares D."/>
            <person name="Vear F."/>
            <person name="Vautrin S."/>
            <person name="Crespi M."/>
            <person name="Mangin B."/>
            <person name="Burke J.M."/>
            <person name="Salse J."/>
            <person name="Munos S."/>
            <person name="Vincourt P."/>
            <person name="Rieseberg L.H."/>
            <person name="Langlade N.B."/>
        </authorList>
    </citation>
    <scope>NUCLEOTIDE SEQUENCE</scope>
    <source>
        <tissue evidence="2">Leaves</tissue>
    </source>
</reference>
<comment type="caution">
    <text evidence="2">The sequence shown here is derived from an EMBL/GenBank/DDBJ whole genome shotgun (WGS) entry which is preliminary data.</text>
</comment>
<organism evidence="2 3">
    <name type="scientific">Helianthus annuus</name>
    <name type="common">Common sunflower</name>
    <dbReference type="NCBI Taxonomy" id="4232"/>
    <lineage>
        <taxon>Eukaryota</taxon>
        <taxon>Viridiplantae</taxon>
        <taxon>Streptophyta</taxon>
        <taxon>Embryophyta</taxon>
        <taxon>Tracheophyta</taxon>
        <taxon>Spermatophyta</taxon>
        <taxon>Magnoliopsida</taxon>
        <taxon>eudicotyledons</taxon>
        <taxon>Gunneridae</taxon>
        <taxon>Pentapetalae</taxon>
        <taxon>asterids</taxon>
        <taxon>campanulids</taxon>
        <taxon>Asterales</taxon>
        <taxon>Asteraceae</taxon>
        <taxon>Asteroideae</taxon>
        <taxon>Heliantheae alliance</taxon>
        <taxon>Heliantheae</taxon>
        <taxon>Helianthus</taxon>
    </lineage>
</organism>
<accession>A0A9K3ISN8</accession>
<dbReference type="Gramene" id="mRNA:HanXRQr2_Chr06g0254341">
    <property type="protein sequence ID" value="CDS:HanXRQr2_Chr06g0254341.1"/>
    <property type="gene ID" value="HanXRQr2_Chr06g0254341"/>
</dbReference>
<evidence type="ECO:0000313" key="3">
    <source>
        <dbReference type="Proteomes" id="UP000215914"/>
    </source>
</evidence>
<keyword evidence="3" id="KW-1185">Reference proteome</keyword>
<protein>
    <submittedName>
        <fullName evidence="2">Uncharacterized protein</fullName>
    </submittedName>
</protein>
<evidence type="ECO:0000313" key="2">
    <source>
        <dbReference type="EMBL" id="KAF5801976.1"/>
    </source>
</evidence>
<dbReference type="Proteomes" id="UP000215914">
    <property type="component" value="Unassembled WGS sequence"/>
</dbReference>
<sequence>MRQTRTKHILDPKQTTGSRTAVIVAGRQLSSPFWLQPSPSTSPFRTSTPPLP</sequence>
<dbReference type="EMBL" id="MNCJ02000321">
    <property type="protein sequence ID" value="KAF5801976.1"/>
    <property type="molecule type" value="Genomic_DNA"/>
</dbReference>
<feature type="compositionally biased region" description="Low complexity" evidence="1">
    <location>
        <begin position="37"/>
        <end position="52"/>
    </location>
</feature>
<name>A0A9K3ISN8_HELAN</name>
<evidence type="ECO:0000256" key="1">
    <source>
        <dbReference type="SAM" id="MobiDB-lite"/>
    </source>
</evidence>
<feature type="region of interest" description="Disordered" evidence="1">
    <location>
        <begin position="32"/>
        <end position="52"/>
    </location>
</feature>
<proteinExistence type="predicted"/>
<gene>
    <name evidence="2" type="ORF">HanXRQr2_Chr06g0254341</name>
</gene>